<evidence type="ECO:0000256" key="11">
    <source>
        <dbReference type="ARBA" id="ARBA00022756"/>
    </source>
</evidence>
<dbReference type="GO" id="GO:0009102">
    <property type="term" value="P:biotin biosynthetic process"/>
    <property type="evidence" value="ECO:0007669"/>
    <property type="project" value="UniProtKB-UniPathway"/>
</dbReference>
<dbReference type="AlphaFoldDB" id="A0A381VK15"/>
<dbReference type="SFLD" id="SFLDG01060">
    <property type="entry name" value="BATS_domain_containing"/>
    <property type="match status" value="1"/>
</dbReference>
<dbReference type="EMBL" id="UINC01008859">
    <property type="protein sequence ID" value="SVA39813.1"/>
    <property type="molecule type" value="Genomic_DNA"/>
</dbReference>
<keyword evidence="7" id="KW-0808">Transferase</keyword>
<organism evidence="16">
    <name type="scientific">marine metagenome</name>
    <dbReference type="NCBI Taxonomy" id="408172"/>
    <lineage>
        <taxon>unclassified sequences</taxon>
        <taxon>metagenomes</taxon>
        <taxon>ecological metagenomes</taxon>
    </lineage>
</organism>
<keyword evidence="12" id="KW-0408">Iron</keyword>
<reference evidence="16" key="1">
    <citation type="submission" date="2018-05" db="EMBL/GenBank/DDBJ databases">
        <authorList>
            <person name="Lanie J.A."/>
            <person name="Ng W.-L."/>
            <person name="Kazmierczak K.M."/>
            <person name="Andrzejewski T.M."/>
            <person name="Davidsen T.M."/>
            <person name="Wayne K.J."/>
            <person name="Tettelin H."/>
            <person name="Glass J.I."/>
            <person name="Rusch D."/>
            <person name="Podicherti R."/>
            <person name="Tsui H.-C.T."/>
            <person name="Winkler M.E."/>
        </authorList>
    </citation>
    <scope>NUCLEOTIDE SEQUENCE</scope>
</reference>
<accession>A0A381VK15</accession>
<evidence type="ECO:0000256" key="4">
    <source>
        <dbReference type="ARBA" id="ARBA00011738"/>
    </source>
</evidence>
<evidence type="ECO:0000256" key="10">
    <source>
        <dbReference type="ARBA" id="ARBA00022723"/>
    </source>
</evidence>
<dbReference type="SFLD" id="SFLDG01278">
    <property type="entry name" value="biotin_synthase_like"/>
    <property type="match status" value="1"/>
</dbReference>
<sequence length="326" mass="36346">MNQTQKLISFCKEQVLAERNVTIENASFLFNLNNFFLTQLSDAANEITRKFHGSKIDLEQLANIKKNYCSEDCSFCSQSAFFDTGIDKYELMSPEEVVKEATKAKQSGADSYCLVAAWKEPSNDDFTKVCNIIKEVNDKVGISIECSLGFLTTEQAITLKQLGVIRYNHNLETSKSKFPDICTTHTYQDRVNTLNIAKNAGLELCTGGIIGIGETKKQREELIFEIASFQPEEVTINLLVPIPGTPLEIQKPIKIEEIIRVFATLRFLLPKSIIKISGGREVNLVDDGQKLLLSGANGIISSGYLTMDGNSPEKDIKMLKKINLEV</sequence>
<dbReference type="PROSITE" id="PS51918">
    <property type="entry name" value="RADICAL_SAM"/>
    <property type="match status" value="1"/>
</dbReference>
<name>A0A381VK15_9ZZZZ</name>
<comment type="pathway">
    <text evidence="2">Cofactor biosynthesis; biotin biosynthesis; biotin from 7,8-diaminononanoate: step 2/2.</text>
</comment>
<keyword evidence="10" id="KW-0479">Metal-binding</keyword>
<evidence type="ECO:0000256" key="6">
    <source>
        <dbReference type="ARBA" id="ARBA00022485"/>
    </source>
</evidence>
<dbReference type="InterPro" id="IPR024177">
    <property type="entry name" value="Biotin_synthase"/>
</dbReference>
<evidence type="ECO:0000313" key="16">
    <source>
        <dbReference type="EMBL" id="SVA39813.1"/>
    </source>
</evidence>
<dbReference type="PIRSF" id="PIRSF001619">
    <property type="entry name" value="Biotin_synth"/>
    <property type="match status" value="1"/>
</dbReference>
<dbReference type="SMART" id="SM00729">
    <property type="entry name" value="Elp3"/>
    <property type="match status" value="1"/>
</dbReference>
<dbReference type="HAMAP" id="MF_01694">
    <property type="entry name" value="BioB"/>
    <property type="match status" value="1"/>
</dbReference>
<proteinExistence type="inferred from homology"/>
<comment type="cofactor">
    <cofactor evidence="1">
        <name>[4Fe-4S] cluster</name>
        <dbReference type="ChEBI" id="CHEBI:49883"/>
    </cofactor>
</comment>
<keyword evidence="6" id="KW-0004">4Fe-4S</keyword>
<keyword evidence="13" id="KW-0411">Iron-sulfur</keyword>
<evidence type="ECO:0000256" key="3">
    <source>
        <dbReference type="ARBA" id="ARBA00010765"/>
    </source>
</evidence>
<dbReference type="SUPFAM" id="SSF102114">
    <property type="entry name" value="Radical SAM enzymes"/>
    <property type="match status" value="1"/>
</dbReference>
<dbReference type="InterPro" id="IPR007197">
    <property type="entry name" value="rSAM"/>
</dbReference>
<dbReference type="GO" id="GO:0051537">
    <property type="term" value="F:2 iron, 2 sulfur cluster binding"/>
    <property type="evidence" value="ECO:0007669"/>
    <property type="project" value="UniProtKB-KW"/>
</dbReference>
<dbReference type="Pfam" id="PF04055">
    <property type="entry name" value="Radical_SAM"/>
    <property type="match status" value="1"/>
</dbReference>
<gene>
    <name evidence="16" type="ORF">METZ01_LOCUS92667</name>
</gene>
<comment type="similarity">
    <text evidence="3">Belongs to the radical SAM superfamily. Biotin synthase family.</text>
</comment>
<dbReference type="CDD" id="cd01335">
    <property type="entry name" value="Radical_SAM"/>
    <property type="match status" value="1"/>
</dbReference>
<evidence type="ECO:0000256" key="8">
    <source>
        <dbReference type="ARBA" id="ARBA00022691"/>
    </source>
</evidence>
<dbReference type="NCBIfam" id="TIGR00433">
    <property type="entry name" value="bioB"/>
    <property type="match status" value="1"/>
</dbReference>
<keyword evidence="8" id="KW-0949">S-adenosyl-L-methionine</keyword>
<dbReference type="UniPathway" id="UPA00078">
    <property type="reaction ID" value="UER00162"/>
</dbReference>
<dbReference type="PANTHER" id="PTHR22976">
    <property type="entry name" value="BIOTIN SYNTHASE"/>
    <property type="match status" value="1"/>
</dbReference>
<dbReference type="SMART" id="SM00876">
    <property type="entry name" value="BATS"/>
    <property type="match status" value="1"/>
</dbReference>
<evidence type="ECO:0000256" key="7">
    <source>
        <dbReference type="ARBA" id="ARBA00022679"/>
    </source>
</evidence>
<dbReference type="GO" id="GO:0046872">
    <property type="term" value="F:metal ion binding"/>
    <property type="evidence" value="ECO:0007669"/>
    <property type="project" value="UniProtKB-KW"/>
</dbReference>
<dbReference type="GO" id="GO:0051539">
    <property type="term" value="F:4 iron, 4 sulfur cluster binding"/>
    <property type="evidence" value="ECO:0007669"/>
    <property type="project" value="UniProtKB-KW"/>
</dbReference>
<dbReference type="GO" id="GO:0004076">
    <property type="term" value="F:biotin synthase activity"/>
    <property type="evidence" value="ECO:0007669"/>
    <property type="project" value="UniProtKB-EC"/>
</dbReference>
<dbReference type="PANTHER" id="PTHR22976:SF2">
    <property type="entry name" value="BIOTIN SYNTHASE, MITOCHONDRIAL"/>
    <property type="match status" value="1"/>
</dbReference>
<feature type="domain" description="Radical SAM core" evidence="15">
    <location>
        <begin position="51"/>
        <end position="280"/>
    </location>
</feature>
<comment type="subunit">
    <text evidence="4">Homodimer.</text>
</comment>
<evidence type="ECO:0000256" key="1">
    <source>
        <dbReference type="ARBA" id="ARBA00001966"/>
    </source>
</evidence>
<dbReference type="InterPro" id="IPR002684">
    <property type="entry name" value="Biotin_synth/BioAB"/>
</dbReference>
<evidence type="ECO:0000256" key="13">
    <source>
        <dbReference type="ARBA" id="ARBA00023014"/>
    </source>
</evidence>
<protein>
    <recommendedName>
        <fullName evidence="5">biotin synthase</fullName>
        <ecNumber evidence="5">2.8.1.6</ecNumber>
    </recommendedName>
</protein>
<dbReference type="InterPro" id="IPR006638">
    <property type="entry name" value="Elp3/MiaA/NifB-like_rSAM"/>
</dbReference>
<dbReference type="Gene3D" id="3.20.20.70">
    <property type="entry name" value="Aldolase class I"/>
    <property type="match status" value="1"/>
</dbReference>
<dbReference type="SFLD" id="SFLDS00029">
    <property type="entry name" value="Radical_SAM"/>
    <property type="match status" value="1"/>
</dbReference>
<evidence type="ECO:0000256" key="9">
    <source>
        <dbReference type="ARBA" id="ARBA00022714"/>
    </source>
</evidence>
<evidence type="ECO:0000259" key="15">
    <source>
        <dbReference type="PROSITE" id="PS51918"/>
    </source>
</evidence>
<dbReference type="InterPro" id="IPR058240">
    <property type="entry name" value="rSAM_sf"/>
</dbReference>
<evidence type="ECO:0000256" key="12">
    <source>
        <dbReference type="ARBA" id="ARBA00023004"/>
    </source>
</evidence>
<dbReference type="FunFam" id="3.20.20.70:FF:000026">
    <property type="entry name" value="Biotin synthase"/>
    <property type="match status" value="1"/>
</dbReference>
<comment type="cofactor">
    <cofactor evidence="14">
        <name>[2Fe-2S] cluster</name>
        <dbReference type="ChEBI" id="CHEBI:190135"/>
    </cofactor>
</comment>
<evidence type="ECO:0000256" key="5">
    <source>
        <dbReference type="ARBA" id="ARBA00012236"/>
    </source>
</evidence>
<keyword evidence="9" id="KW-0001">2Fe-2S</keyword>
<dbReference type="Pfam" id="PF06968">
    <property type="entry name" value="BATS"/>
    <property type="match status" value="1"/>
</dbReference>
<evidence type="ECO:0000256" key="2">
    <source>
        <dbReference type="ARBA" id="ARBA00004942"/>
    </source>
</evidence>
<dbReference type="InterPro" id="IPR013785">
    <property type="entry name" value="Aldolase_TIM"/>
</dbReference>
<dbReference type="EC" id="2.8.1.6" evidence="5"/>
<keyword evidence="11" id="KW-0093">Biotin biosynthesis</keyword>
<dbReference type="InterPro" id="IPR010722">
    <property type="entry name" value="BATS_dom"/>
</dbReference>
<evidence type="ECO:0000256" key="14">
    <source>
        <dbReference type="ARBA" id="ARBA00034078"/>
    </source>
</evidence>